<sequence length="143" mass="14907">LSLIVNVGPQDASGISHRVHSTSERILRQRDTRAFQQPLNGTFVALPDLFRRTFAQPYDAPNSKPAQSTQLAPAAKCLLGSACDPSPALDESAGHSGNAYVTTAQSCPRTTILTRSSSADGGATKVLVDNGGGGGGELCIKRD</sequence>
<name>A0A1I8FN93_9PLAT</name>
<dbReference type="WBParaSite" id="maker-unitig_39849-snap-gene-0.3-mRNA-1">
    <property type="protein sequence ID" value="maker-unitig_39849-snap-gene-0.3-mRNA-1"/>
    <property type="gene ID" value="maker-unitig_39849-snap-gene-0.3"/>
</dbReference>
<accession>A0A1I8FN93</accession>
<proteinExistence type="predicted"/>
<organism evidence="1 2">
    <name type="scientific">Macrostomum lignano</name>
    <dbReference type="NCBI Taxonomy" id="282301"/>
    <lineage>
        <taxon>Eukaryota</taxon>
        <taxon>Metazoa</taxon>
        <taxon>Spiralia</taxon>
        <taxon>Lophotrochozoa</taxon>
        <taxon>Platyhelminthes</taxon>
        <taxon>Rhabditophora</taxon>
        <taxon>Macrostomorpha</taxon>
        <taxon>Macrostomida</taxon>
        <taxon>Macrostomidae</taxon>
        <taxon>Macrostomum</taxon>
    </lineage>
</organism>
<protein>
    <submittedName>
        <fullName evidence="2">Kinesin motor domain-containing protein</fullName>
    </submittedName>
</protein>
<keyword evidence="1" id="KW-1185">Reference proteome</keyword>
<evidence type="ECO:0000313" key="2">
    <source>
        <dbReference type="WBParaSite" id="maker-unitig_39849-snap-gene-0.3-mRNA-1"/>
    </source>
</evidence>
<dbReference type="AlphaFoldDB" id="A0A1I8FN93"/>
<reference evidence="2" key="1">
    <citation type="submission" date="2016-11" db="UniProtKB">
        <authorList>
            <consortium name="WormBaseParasite"/>
        </authorList>
    </citation>
    <scope>IDENTIFICATION</scope>
</reference>
<evidence type="ECO:0000313" key="1">
    <source>
        <dbReference type="Proteomes" id="UP000095280"/>
    </source>
</evidence>
<dbReference type="Proteomes" id="UP000095280">
    <property type="component" value="Unplaced"/>
</dbReference>